<dbReference type="PANTHER" id="PTHR45847:SF6">
    <property type="entry name" value="FATTY ACID AMIDE HYDROLASE"/>
    <property type="match status" value="1"/>
</dbReference>
<dbReference type="GO" id="GO:0004040">
    <property type="term" value="F:amidase activity"/>
    <property type="evidence" value="ECO:0007669"/>
    <property type="project" value="TreeGrafter"/>
</dbReference>
<evidence type="ECO:0000259" key="1">
    <source>
        <dbReference type="Pfam" id="PF01425"/>
    </source>
</evidence>
<dbReference type="Pfam" id="PF01425">
    <property type="entry name" value="Amidase"/>
    <property type="match status" value="1"/>
</dbReference>
<dbReference type="GO" id="GO:0017064">
    <property type="term" value="F:fatty acid amide hydrolase activity"/>
    <property type="evidence" value="ECO:0007669"/>
    <property type="project" value="TreeGrafter"/>
</dbReference>
<dbReference type="PANTHER" id="PTHR45847">
    <property type="entry name" value="FATTY ACID AMIDE HYDROLASE"/>
    <property type="match status" value="1"/>
</dbReference>
<reference evidence="2 3" key="1">
    <citation type="submission" date="2024-04" db="EMBL/GenBank/DDBJ databases">
        <authorList>
            <consortium name="Genoscope - CEA"/>
            <person name="William W."/>
        </authorList>
    </citation>
    <scope>NUCLEOTIDE SEQUENCE [LARGE SCALE GENOMIC DNA]</scope>
</reference>
<evidence type="ECO:0000313" key="3">
    <source>
        <dbReference type="Proteomes" id="UP001497497"/>
    </source>
</evidence>
<sequence>HTDKVDSSIASSYYSLLVHYPVRYVASYFYTLMKNPMDAAITAIKYPQSVFDWWKLMENIRALKYTFVQKWRNEDIDVLLCPVLPFTALKLGQEHHFTGCLTYTVLFNLLDFPAGTIPICNVEKGDLD</sequence>
<protein>
    <recommendedName>
        <fullName evidence="1">Amidase domain-containing protein</fullName>
    </recommendedName>
</protein>
<dbReference type="SUPFAM" id="SSF75304">
    <property type="entry name" value="Amidase signature (AS) enzymes"/>
    <property type="match status" value="1"/>
</dbReference>
<dbReference type="GO" id="GO:0009062">
    <property type="term" value="P:fatty acid catabolic process"/>
    <property type="evidence" value="ECO:0007669"/>
    <property type="project" value="TreeGrafter"/>
</dbReference>
<name>A0AAV2H4P4_LYMST</name>
<feature type="non-terminal residue" evidence="2">
    <location>
        <position position="1"/>
    </location>
</feature>
<dbReference type="EMBL" id="CAXITT010000027">
    <property type="protein sequence ID" value="CAL1528113.1"/>
    <property type="molecule type" value="Genomic_DNA"/>
</dbReference>
<comment type="caution">
    <text evidence="2">The sequence shown here is derived from an EMBL/GenBank/DDBJ whole genome shotgun (WGS) entry which is preliminary data.</text>
</comment>
<evidence type="ECO:0000313" key="2">
    <source>
        <dbReference type="EMBL" id="CAL1528113.1"/>
    </source>
</evidence>
<keyword evidence="3" id="KW-1185">Reference proteome</keyword>
<proteinExistence type="predicted"/>
<dbReference type="InterPro" id="IPR036928">
    <property type="entry name" value="AS_sf"/>
</dbReference>
<dbReference type="InterPro" id="IPR052096">
    <property type="entry name" value="Endocannabinoid_amidase"/>
</dbReference>
<accession>A0AAV2H4P4</accession>
<dbReference type="Gene3D" id="3.90.1300.10">
    <property type="entry name" value="Amidase signature (AS) domain"/>
    <property type="match status" value="1"/>
</dbReference>
<feature type="domain" description="Amidase" evidence="1">
    <location>
        <begin position="48"/>
        <end position="122"/>
    </location>
</feature>
<organism evidence="2 3">
    <name type="scientific">Lymnaea stagnalis</name>
    <name type="common">Great pond snail</name>
    <name type="synonym">Helix stagnalis</name>
    <dbReference type="NCBI Taxonomy" id="6523"/>
    <lineage>
        <taxon>Eukaryota</taxon>
        <taxon>Metazoa</taxon>
        <taxon>Spiralia</taxon>
        <taxon>Lophotrochozoa</taxon>
        <taxon>Mollusca</taxon>
        <taxon>Gastropoda</taxon>
        <taxon>Heterobranchia</taxon>
        <taxon>Euthyneura</taxon>
        <taxon>Panpulmonata</taxon>
        <taxon>Hygrophila</taxon>
        <taxon>Lymnaeoidea</taxon>
        <taxon>Lymnaeidae</taxon>
        <taxon>Lymnaea</taxon>
    </lineage>
</organism>
<gene>
    <name evidence="2" type="ORF">GSLYS_00002283001</name>
</gene>
<dbReference type="Proteomes" id="UP001497497">
    <property type="component" value="Unassembled WGS sequence"/>
</dbReference>
<dbReference type="AlphaFoldDB" id="A0AAV2H4P4"/>
<feature type="non-terminal residue" evidence="2">
    <location>
        <position position="128"/>
    </location>
</feature>
<dbReference type="InterPro" id="IPR023631">
    <property type="entry name" value="Amidase_dom"/>
</dbReference>